<evidence type="ECO:0000259" key="4">
    <source>
        <dbReference type="PROSITE" id="PS50885"/>
    </source>
</evidence>
<proteinExistence type="predicted"/>
<dbReference type="Pfam" id="PF00672">
    <property type="entry name" value="HAMP"/>
    <property type="match status" value="1"/>
</dbReference>
<sequence>MTDAAQSFTAGDRHSRTTGRAPGELGDLAVAFDDMADAVVRSERDRRTMTADVARNCARRWPRCWPRCRPGWRNCATDWCGSHARASPA</sequence>
<comment type="caution">
    <text evidence="5">The sequence shown here is derived from an EMBL/GenBank/DDBJ whole genome shotgun (WGS) entry which is preliminary data.</text>
</comment>
<evidence type="ECO:0000313" key="5">
    <source>
        <dbReference type="EMBL" id="TFD01109.1"/>
    </source>
</evidence>
<gene>
    <name evidence="5" type="ORF">E3O65_02105</name>
</gene>
<keyword evidence="1" id="KW-0812">Transmembrane</keyword>
<dbReference type="PROSITE" id="PS50885">
    <property type="entry name" value="HAMP"/>
    <property type="match status" value="1"/>
</dbReference>
<dbReference type="InterPro" id="IPR003660">
    <property type="entry name" value="HAMP_dom"/>
</dbReference>
<dbReference type="Gene3D" id="1.10.287.130">
    <property type="match status" value="1"/>
</dbReference>
<accession>A0ABY2J826</accession>
<keyword evidence="2" id="KW-1133">Transmembrane helix</keyword>
<keyword evidence="6" id="KW-1185">Reference proteome</keyword>
<reference evidence="5 6" key="1">
    <citation type="submission" date="2019-03" db="EMBL/GenBank/DDBJ databases">
        <title>Genomics of glacier-inhabiting Cryobacterium strains.</title>
        <authorList>
            <person name="Liu Q."/>
            <person name="Xin Y.-H."/>
        </authorList>
    </citation>
    <scope>NUCLEOTIDE SEQUENCE [LARGE SCALE GENOMIC DNA]</scope>
    <source>
        <strain evidence="5 6">TMT4-23</strain>
    </source>
</reference>
<evidence type="ECO:0000256" key="1">
    <source>
        <dbReference type="ARBA" id="ARBA00022692"/>
    </source>
</evidence>
<evidence type="ECO:0000256" key="3">
    <source>
        <dbReference type="SAM" id="MobiDB-lite"/>
    </source>
</evidence>
<protein>
    <recommendedName>
        <fullName evidence="4">HAMP domain-containing protein</fullName>
    </recommendedName>
</protein>
<dbReference type="EMBL" id="SOGJ01000007">
    <property type="protein sequence ID" value="TFD01109.1"/>
    <property type="molecule type" value="Genomic_DNA"/>
</dbReference>
<evidence type="ECO:0000256" key="2">
    <source>
        <dbReference type="ARBA" id="ARBA00022989"/>
    </source>
</evidence>
<organism evidence="5 6">
    <name type="scientific">Cryobacterium breve</name>
    <dbReference type="NCBI Taxonomy" id="1259258"/>
    <lineage>
        <taxon>Bacteria</taxon>
        <taxon>Bacillati</taxon>
        <taxon>Actinomycetota</taxon>
        <taxon>Actinomycetes</taxon>
        <taxon>Micrococcales</taxon>
        <taxon>Microbacteriaceae</taxon>
        <taxon>Cryobacterium</taxon>
    </lineage>
</organism>
<dbReference type="CDD" id="cd06225">
    <property type="entry name" value="HAMP"/>
    <property type="match status" value="1"/>
</dbReference>
<dbReference type="RefSeq" id="WP_134362103.1">
    <property type="nucleotide sequence ID" value="NZ_SOGJ01000007.1"/>
</dbReference>
<evidence type="ECO:0000313" key="6">
    <source>
        <dbReference type="Proteomes" id="UP000298355"/>
    </source>
</evidence>
<feature type="region of interest" description="Disordered" evidence="3">
    <location>
        <begin position="1"/>
        <end position="24"/>
    </location>
</feature>
<feature type="domain" description="HAMP" evidence="4">
    <location>
        <begin position="1"/>
        <end position="44"/>
    </location>
</feature>
<dbReference type="Proteomes" id="UP000298355">
    <property type="component" value="Unassembled WGS sequence"/>
</dbReference>
<name>A0ABY2J826_9MICO</name>
<keyword evidence="2" id="KW-0472">Membrane</keyword>